<dbReference type="Proteomes" id="UP001168821">
    <property type="component" value="Unassembled WGS sequence"/>
</dbReference>
<gene>
    <name evidence="7" type="ORF">Zmor_004872</name>
</gene>
<reference evidence="7" key="1">
    <citation type="journal article" date="2023" name="G3 (Bethesda)">
        <title>Whole genome assemblies of Zophobas morio and Tenebrio molitor.</title>
        <authorList>
            <person name="Kaur S."/>
            <person name="Stinson S.A."/>
            <person name="diCenzo G.C."/>
        </authorList>
    </citation>
    <scope>NUCLEOTIDE SEQUENCE</scope>
    <source>
        <strain evidence="7">QUZm001</strain>
    </source>
</reference>
<comment type="subcellular location">
    <subcellularLocation>
        <location evidence="1">Membrane</location>
        <topology evidence="1">Multi-pass membrane protein</topology>
    </subcellularLocation>
</comment>
<proteinExistence type="predicted"/>
<feature type="transmembrane region" description="Helical" evidence="5">
    <location>
        <begin position="318"/>
        <end position="339"/>
    </location>
</feature>
<evidence type="ECO:0000256" key="5">
    <source>
        <dbReference type="SAM" id="Phobius"/>
    </source>
</evidence>
<feature type="domain" description="Sugar phosphate transporter" evidence="6">
    <location>
        <begin position="42"/>
        <end position="336"/>
    </location>
</feature>
<evidence type="ECO:0000256" key="2">
    <source>
        <dbReference type="ARBA" id="ARBA00022692"/>
    </source>
</evidence>
<accession>A0AA38IS64</accession>
<evidence type="ECO:0000256" key="4">
    <source>
        <dbReference type="ARBA" id="ARBA00023136"/>
    </source>
</evidence>
<evidence type="ECO:0000259" key="6">
    <source>
        <dbReference type="Pfam" id="PF03151"/>
    </source>
</evidence>
<feature type="transmembrane region" description="Helical" evidence="5">
    <location>
        <begin position="162"/>
        <end position="181"/>
    </location>
</feature>
<feature type="transmembrane region" description="Helical" evidence="5">
    <location>
        <begin position="223"/>
        <end position="242"/>
    </location>
</feature>
<name>A0AA38IS64_9CUCU</name>
<protein>
    <recommendedName>
        <fullName evidence="6">Sugar phosphate transporter domain-containing protein</fullName>
    </recommendedName>
</protein>
<feature type="transmembrane region" description="Helical" evidence="5">
    <location>
        <begin position="187"/>
        <end position="211"/>
    </location>
</feature>
<evidence type="ECO:0000256" key="1">
    <source>
        <dbReference type="ARBA" id="ARBA00004141"/>
    </source>
</evidence>
<keyword evidence="8" id="KW-1185">Reference proteome</keyword>
<sequence>MLGKRQKLKYEAVESDDEPSDFEEKKRAFCNGPCFWSSLFTSLLIGTYYVPSICLTFYQRWLFQSFHFPLITVLIHMVVKFLLATLIRTVIERKQGKQRILLEWKDYLMAVAPMGVFSGLDIGFSNWGLELIQVSLYTMTKSTTVVFILGFSMLFKLEKKSWSLAFIVGMITIGLILFTYKATQFDVLGFTLLIIASMSSGIRWTCVQLLLQKSKMGMKSPIDMIFHMQPWMILSVLPFAIWMEGPTVIKNCQLIRTTDTTVIFNTVFKVLLGAFIAFFMEVCEVLVVGYTSSLTLSIAGIVKEVFILVLAVEWNGDQLSPINVIGLLICLSGITCHVLHKLRNSSKMVGRVYEVQSERRELGEHLIINEDNHYDLSSENDEKSDTQILFDILRSRDR</sequence>
<dbReference type="PANTHER" id="PTHR11132">
    <property type="entry name" value="SOLUTE CARRIER FAMILY 35"/>
    <property type="match status" value="1"/>
</dbReference>
<feature type="transmembrane region" description="Helical" evidence="5">
    <location>
        <begin position="262"/>
        <end position="280"/>
    </location>
</feature>
<feature type="transmembrane region" description="Helical" evidence="5">
    <location>
        <begin position="107"/>
        <end position="128"/>
    </location>
</feature>
<keyword evidence="2 5" id="KW-0812">Transmembrane</keyword>
<dbReference type="EMBL" id="JALNTZ010000002">
    <property type="protein sequence ID" value="KAJ3660423.1"/>
    <property type="molecule type" value="Genomic_DNA"/>
</dbReference>
<dbReference type="Pfam" id="PF03151">
    <property type="entry name" value="TPT"/>
    <property type="match status" value="1"/>
</dbReference>
<evidence type="ECO:0000256" key="3">
    <source>
        <dbReference type="ARBA" id="ARBA00022989"/>
    </source>
</evidence>
<dbReference type="InterPro" id="IPR050186">
    <property type="entry name" value="TPT_transporter"/>
</dbReference>
<feature type="transmembrane region" description="Helical" evidence="5">
    <location>
        <begin position="134"/>
        <end position="155"/>
    </location>
</feature>
<comment type="caution">
    <text evidence="7">The sequence shown here is derived from an EMBL/GenBank/DDBJ whole genome shotgun (WGS) entry which is preliminary data.</text>
</comment>
<feature type="transmembrane region" description="Helical" evidence="5">
    <location>
        <begin position="287"/>
        <end position="312"/>
    </location>
</feature>
<dbReference type="AlphaFoldDB" id="A0AA38IS64"/>
<evidence type="ECO:0000313" key="8">
    <source>
        <dbReference type="Proteomes" id="UP001168821"/>
    </source>
</evidence>
<dbReference type="GO" id="GO:0016020">
    <property type="term" value="C:membrane"/>
    <property type="evidence" value="ECO:0007669"/>
    <property type="project" value="UniProtKB-SubCell"/>
</dbReference>
<organism evidence="7 8">
    <name type="scientific">Zophobas morio</name>
    <dbReference type="NCBI Taxonomy" id="2755281"/>
    <lineage>
        <taxon>Eukaryota</taxon>
        <taxon>Metazoa</taxon>
        <taxon>Ecdysozoa</taxon>
        <taxon>Arthropoda</taxon>
        <taxon>Hexapoda</taxon>
        <taxon>Insecta</taxon>
        <taxon>Pterygota</taxon>
        <taxon>Neoptera</taxon>
        <taxon>Endopterygota</taxon>
        <taxon>Coleoptera</taxon>
        <taxon>Polyphaga</taxon>
        <taxon>Cucujiformia</taxon>
        <taxon>Tenebrionidae</taxon>
        <taxon>Zophobas</taxon>
    </lineage>
</organism>
<dbReference type="InterPro" id="IPR004853">
    <property type="entry name" value="Sugar_P_trans_dom"/>
</dbReference>
<evidence type="ECO:0000313" key="7">
    <source>
        <dbReference type="EMBL" id="KAJ3660423.1"/>
    </source>
</evidence>
<feature type="transmembrane region" description="Helical" evidence="5">
    <location>
        <begin position="34"/>
        <end position="58"/>
    </location>
</feature>
<keyword evidence="3 5" id="KW-1133">Transmembrane helix</keyword>
<keyword evidence="4 5" id="KW-0472">Membrane</keyword>
<feature type="transmembrane region" description="Helical" evidence="5">
    <location>
        <begin position="70"/>
        <end position="87"/>
    </location>
</feature>